<evidence type="ECO:0000313" key="3">
    <source>
        <dbReference type="Proteomes" id="UP001221757"/>
    </source>
</evidence>
<reference evidence="2" key="1">
    <citation type="submission" date="2023-03" db="EMBL/GenBank/DDBJ databases">
        <title>Massive genome expansion in bonnet fungi (Mycena s.s.) driven by repeated elements and novel gene families across ecological guilds.</title>
        <authorList>
            <consortium name="Lawrence Berkeley National Laboratory"/>
            <person name="Harder C.B."/>
            <person name="Miyauchi S."/>
            <person name="Viragh M."/>
            <person name="Kuo A."/>
            <person name="Thoen E."/>
            <person name="Andreopoulos B."/>
            <person name="Lu D."/>
            <person name="Skrede I."/>
            <person name="Drula E."/>
            <person name="Henrissat B."/>
            <person name="Morin E."/>
            <person name="Kohler A."/>
            <person name="Barry K."/>
            <person name="LaButti K."/>
            <person name="Morin E."/>
            <person name="Salamov A."/>
            <person name="Lipzen A."/>
            <person name="Mereny Z."/>
            <person name="Hegedus B."/>
            <person name="Baldrian P."/>
            <person name="Stursova M."/>
            <person name="Weitz H."/>
            <person name="Taylor A."/>
            <person name="Grigoriev I.V."/>
            <person name="Nagy L.G."/>
            <person name="Martin F."/>
            <person name="Kauserud H."/>
        </authorList>
    </citation>
    <scope>NUCLEOTIDE SEQUENCE</scope>
    <source>
        <strain evidence="2">CBHHK067</strain>
    </source>
</reference>
<feature type="compositionally biased region" description="Low complexity" evidence="1">
    <location>
        <begin position="218"/>
        <end position="236"/>
    </location>
</feature>
<keyword evidence="3" id="KW-1185">Reference proteome</keyword>
<evidence type="ECO:0000313" key="2">
    <source>
        <dbReference type="EMBL" id="KAJ7690624.1"/>
    </source>
</evidence>
<feature type="region of interest" description="Disordered" evidence="1">
    <location>
        <begin position="1"/>
        <end position="204"/>
    </location>
</feature>
<feature type="region of interest" description="Disordered" evidence="1">
    <location>
        <begin position="217"/>
        <end position="263"/>
    </location>
</feature>
<feature type="compositionally biased region" description="Basic and acidic residues" evidence="1">
    <location>
        <begin position="119"/>
        <end position="129"/>
    </location>
</feature>
<dbReference type="Proteomes" id="UP001221757">
    <property type="component" value="Unassembled WGS sequence"/>
</dbReference>
<dbReference type="AlphaFoldDB" id="A0AAD7DG45"/>
<evidence type="ECO:0000256" key="1">
    <source>
        <dbReference type="SAM" id="MobiDB-lite"/>
    </source>
</evidence>
<protein>
    <submittedName>
        <fullName evidence="2">Uncharacterized protein</fullName>
    </submittedName>
</protein>
<feature type="compositionally biased region" description="Polar residues" evidence="1">
    <location>
        <begin position="237"/>
        <end position="246"/>
    </location>
</feature>
<feature type="compositionally biased region" description="Basic and acidic residues" evidence="1">
    <location>
        <begin position="96"/>
        <end position="105"/>
    </location>
</feature>
<name>A0AAD7DG45_MYCRO</name>
<feature type="region of interest" description="Disordered" evidence="1">
    <location>
        <begin position="323"/>
        <end position="345"/>
    </location>
</feature>
<feature type="compositionally biased region" description="Low complexity" evidence="1">
    <location>
        <begin position="40"/>
        <end position="54"/>
    </location>
</feature>
<dbReference type="EMBL" id="JARKIE010000063">
    <property type="protein sequence ID" value="KAJ7690624.1"/>
    <property type="molecule type" value="Genomic_DNA"/>
</dbReference>
<comment type="caution">
    <text evidence="2">The sequence shown here is derived from an EMBL/GenBank/DDBJ whole genome shotgun (WGS) entry which is preliminary data.</text>
</comment>
<accession>A0AAD7DG45</accession>
<feature type="compositionally biased region" description="Polar residues" evidence="1">
    <location>
        <begin position="73"/>
        <end position="83"/>
    </location>
</feature>
<organism evidence="2 3">
    <name type="scientific">Mycena rosella</name>
    <name type="common">Pink bonnet</name>
    <name type="synonym">Agaricus rosellus</name>
    <dbReference type="NCBI Taxonomy" id="1033263"/>
    <lineage>
        <taxon>Eukaryota</taxon>
        <taxon>Fungi</taxon>
        <taxon>Dikarya</taxon>
        <taxon>Basidiomycota</taxon>
        <taxon>Agaricomycotina</taxon>
        <taxon>Agaricomycetes</taxon>
        <taxon>Agaricomycetidae</taxon>
        <taxon>Agaricales</taxon>
        <taxon>Marasmiineae</taxon>
        <taxon>Mycenaceae</taxon>
        <taxon>Mycena</taxon>
    </lineage>
</organism>
<feature type="compositionally biased region" description="Acidic residues" evidence="1">
    <location>
        <begin position="63"/>
        <end position="72"/>
    </location>
</feature>
<gene>
    <name evidence="2" type="ORF">B0H17DRAFT_1201471</name>
</gene>
<feature type="compositionally biased region" description="Low complexity" evidence="1">
    <location>
        <begin position="130"/>
        <end position="140"/>
    </location>
</feature>
<sequence length="390" mass="42589">MAPKGHRAPALVRAHSRSSSATKLPANLQFTQKKAPPRPKQQQHQQQQPAPKQRPGFHIASPGEEEEEEEWVSSESGAVTPNPHNEDDSDLESAESNERQPDLHRVTTARLSDYYVTRPEPEPPTRAPEKTTATTTPPRRSTGPDSRMGIDTRASQAPSPSRRRQSRPMSTHSTIAKPELRPHPLIRGQSFGQPNLTPKPSPLLPVAVTRDADVAGQLSTSPSASSPTSSFPSALTRRTSISSARSVATVATPHPPPRSVREARHRTFSTLSTASSSAALSSLTHLPTVSRPPTPQMIAFFPPLNPHVHLDAIHPFCRRRTFTTTSPSSHGAPPSARHSTASPAPARLPTYRTMYILFATELVSSHHSLFHICVSTYILRIYCTARTCTN</sequence>
<proteinExistence type="predicted"/>